<dbReference type="PROSITE" id="PS50293">
    <property type="entry name" value="TPR_REGION"/>
    <property type="match status" value="6"/>
</dbReference>
<dbReference type="AlphaFoldDB" id="A0A9P1NZY7"/>
<dbReference type="RefSeq" id="WP_008051799.1">
    <property type="nucleotide sequence ID" value="NZ_FO818640.1"/>
</dbReference>
<proteinExistence type="predicted"/>
<organism evidence="6 7">
    <name type="scientific">Limnospira indica PCC 8005</name>
    <dbReference type="NCBI Taxonomy" id="376219"/>
    <lineage>
        <taxon>Bacteria</taxon>
        <taxon>Bacillati</taxon>
        <taxon>Cyanobacteriota</taxon>
        <taxon>Cyanophyceae</taxon>
        <taxon>Oscillatoriophycideae</taxon>
        <taxon>Oscillatoriales</taxon>
        <taxon>Sirenicapillariaceae</taxon>
        <taxon>Limnospira</taxon>
    </lineage>
</organism>
<dbReference type="Pfam" id="PF12770">
    <property type="entry name" value="CHAT"/>
    <property type="match status" value="1"/>
</dbReference>
<keyword evidence="2 3" id="KW-0802">TPR repeat</keyword>
<evidence type="ECO:0000313" key="7">
    <source>
        <dbReference type="Proteomes" id="UP000032946"/>
    </source>
</evidence>
<feature type="repeat" description="TPR" evidence="3">
    <location>
        <begin position="183"/>
        <end position="216"/>
    </location>
</feature>
<evidence type="ECO:0000256" key="3">
    <source>
        <dbReference type="PROSITE-ProRule" id="PRU00339"/>
    </source>
</evidence>
<evidence type="ECO:0000256" key="2">
    <source>
        <dbReference type="ARBA" id="ARBA00022803"/>
    </source>
</evidence>
<dbReference type="Pfam" id="PF13414">
    <property type="entry name" value="TPR_11"/>
    <property type="match status" value="1"/>
</dbReference>
<dbReference type="PANTHER" id="PTHR44943:SF8">
    <property type="entry name" value="TPR REPEAT-CONTAINING PROTEIN MJ0263"/>
    <property type="match status" value="1"/>
</dbReference>
<dbReference type="Proteomes" id="UP000032946">
    <property type="component" value="Chromosome"/>
</dbReference>
<feature type="repeat" description="TPR" evidence="3">
    <location>
        <begin position="353"/>
        <end position="386"/>
    </location>
</feature>
<dbReference type="Pfam" id="PF13432">
    <property type="entry name" value="TPR_16"/>
    <property type="match status" value="3"/>
</dbReference>
<feature type="repeat" description="TPR" evidence="3">
    <location>
        <begin position="149"/>
        <end position="182"/>
    </location>
</feature>
<dbReference type="SMART" id="SM00028">
    <property type="entry name" value="TPR"/>
    <property type="match status" value="9"/>
</dbReference>
<accession>A0A9P1NZY7</accession>
<feature type="repeat" description="TPR" evidence="3">
    <location>
        <begin position="217"/>
        <end position="250"/>
    </location>
</feature>
<evidence type="ECO:0000256" key="1">
    <source>
        <dbReference type="ARBA" id="ARBA00022737"/>
    </source>
</evidence>
<keyword evidence="7" id="KW-1185">Reference proteome</keyword>
<reference evidence="6 7" key="1">
    <citation type="submission" date="2014-02" db="EMBL/GenBank/DDBJ databases">
        <authorList>
            <person name="Genoscope - CEA"/>
        </authorList>
    </citation>
    <scope>NUCLEOTIDE SEQUENCE [LARGE SCALE GENOMIC DNA]</scope>
    <source>
        <strain evidence="6 7">PCC 8005</strain>
    </source>
</reference>
<evidence type="ECO:0000256" key="4">
    <source>
        <dbReference type="SAM" id="MobiDB-lite"/>
    </source>
</evidence>
<dbReference type="InterPro" id="IPR011990">
    <property type="entry name" value="TPR-like_helical_dom_sf"/>
</dbReference>
<dbReference type="Gene3D" id="1.25.40.10">
    <property type="entry name" value="Tetratricopeptide repeat domain"/>
    <property type="match status" value="5"/>
</dbReference>
<feature type="domain" description="CHAT" evidence="5">
    <location>
        <begin position="795"/>
        <end position="1103"/>
    </location>
</feature>
<feature type="repeat" description="TPR" evidence="3">
    <location>
        <begin position="251"/>
        <end position="284"/>
    </location>
</feature>
<protein>
    <recommendedName>
        <fullName evidence="5">CHAT domain-containing protein</fullName>
    </recommendedName>
</protein>
<keyword evidence="1" id="KW-0677">Repeat</keyword>
<gene>
    <name evidence="6" type="ORF">ARTHRO_40791</name>
</gene>
<name>A0A9P1NZY7_9CYAN</name>
<feature type="repeat" description="TPR" evidence="3">
    <location>
        <begin position="319"/>
        <end position="352"/>
    </location>
</feature>
<dbReference type="InterPro" id="IPR051685">
    <property type="entry name" value="Ycf3/AcsC/BcsC/TPR_MFPF"/>
</dbReference>
<feature type="repeat" description="TPR" evidence="3">
    <location>
        <begin position="285"/>
        <end position="318"/>
    </location>
</feature>
<dbReference type="EMBL" id="FO818640">
    <property type="protein sequence ID" value="CDM96382.1"/>
    <property type="molecule type" value="Genomic_DNA"/>
</dbReference>
<dbReference type="SUPFAM" id="SSF48452">
    <property type="entry name" value="TPR-like"/>
    <property type="match status" value="1"/>
</dbReference>
<feature type="repeat" description="TPR" evidence="3">
    <location>
        <begin position="387"/>
        <end position="420"/>
    </location>
</feature>
<feature type="region of interest" description="Disordered" evidence="4">
    <location>
        <begin position="122"/>
        <end position="149"/>
    </location>
</feature>
<dbReference type="InterPro" id="IPR019734">
    <property type="entry name" value="TPR_rpt"/>
</dbReference>
<dbReference type="InterPro" id="IPR024983">
    <property type="entry name" value="CHAT_dom"/>
</dbReference>
<dbReference type="PANTHER" id="PTHR44943">
    <property type="entry name" value="CELLULOSE SYNTHASE OPERON PROTEIN C"/>
    <property type="match status" value="1"/>
</dbReference>
<dbReference type="PROSITE" id="PS50005">
    <property type="entry name" value="TPR"/>
    <property type="match status" value="9"/>
</dbReference>
<sequence>MFNQLMHLVRRFGQWLTQVGNKLLNLLNPPPPPQRSNPPRLPDHEYEWLFRQLLTKVGQGWNRDQVMGWLRRNEYRVTESQWREWCPRFQHSAKDPEISRQLSLLKKLNCGAISQIAAYLLGETPPKTPPETPPPNHPPTSTDSVPTDADKWFDDGLQRANNGDFRGAISSWEKAIELKPDYHEAWYNRGLALSLLGEYEQAISSFDQALKYKPDDHEAWYNRGVALSLLGELEQAISSFDQALKYKLDFHAAWNNRGNALKDLGEYEQAISSYDQALKYKPDYHVAWNNRGLALSDLGELEKAISSYDQALTYKQDKHEAWYSRGNALSDLGEYEQAISSYDQALKYKPDYHVAWNNRGLALSDLGELEKAISSYDQALTYKPDFHEAWYSRGNALSDLGEYEQAISSYDQALKYKPDFHEAWFNRGLALYFLGELEQAISSYDQALKYKPDKHEAWANRGNVAGQSLRTTPFIVPDINSPRLSEILHNPSLDLRDYPGEIASYQEGLKHCPKSTHPTAWGILYHVIGQARYFRGKLATASHRITDEFGQPQTARYYYQQAVENYQEALTVITPDADRDLYLTIVLDLIAALCQLGEKQSARQWHQQGFATLQTWINKFYHQHHSLTKTVSLSTPVNPEDETPQLVPGNFGEYQSIPAVKRLRAKFSLFYRFAFDFASQDENWHQALEAAELEKNIHLTWLLSTASQPIEISPTVAQINALLDPETAMIYWYYGNDSLITFILTGDDLTAIPLSAWGQQEMATFIKTWHHDYENYSLKKTSDNQTWKQRLTDHIETLHNLLNIPAITGQLPEQIRQLILVPHRDLHRLPLEALFPQEFIITRLPSAAFGYGHSASPTLNPNSGVSVLTVGYPDSIGAKNLPFTETEVSAIGQIFAGYNSRHQTITDTEATEENVISAFGQNHQIFHFSGHGDYNHENPNLSSILLSGSQRLTGEKIAILSLTSYSLVYLNACETGLTNMETIEKEYVGLASAFLRGGVSQVISSLWLVNDESAAVLAIKFYQEYLGGETAAMALHKAKKWLRCEATWAEIAKIYESCLSHPALSKSNQGILAKALGRIERQENPEVMPFSDVYHWGSLVISGY</sequence>
<feature type="compositionally biased region" description="Pro residues" evidence="4">
    <location>
        <begin position="126"/>
        <end position="138"/>
    </location>
</feature>
<evidence type="ECO:0000313" key="6">
    <source>
        <dbReference type="EMBL" id="CDM96382.1"/>
    </source>
</evidence>
<feature type="repeat" description="TPR" evidence="3">
    <location>
        <begin position="421"/>
        <end position="454"/>
    </location>
</feature>
<evidence type="ECO:0000259" key="5">
    <source>
        <dbReference type="Pfam" id="PF12770"/>
    </source>
</evidence>